<dbReference type="AlphaFoldDB" id="A0A0G9MWI0"/>
<sequence>MCAIASLSACTATTQVPAPASAAGRSLIWSDEFDTGTLDRAKWTPVGTDFWVNYEQQAYVDDPRTIQFADDVAGADGGVLVLRPVWAPGEDPNAERHADFLSGRLTSQGQFDFTHGRAEARIRMPDARGVWPAWWALGNGQWPDTGEIDIMEYVGEADWTGVAVHGPGYSGETPIVDRQYFGSGTDVTDWHVYAVEWTPQYMSFQVDGRETYRATRAMIEHYGEWRFDTPKHLILNFAMGGAYPHKVNGIDEPYPGIPQETVDRVRAGEPGLAMYVDWVRVYAPAR</sequence>
<evidence type="ECO:0000259" key="2">
    <source>
        <dbReference type="PROSITE" id="PS51762"/>
    </source>
</evidence>
<evidence type="ECO:0000313" key="4">
    <source>
        <dbReference type="Proteomes" id="UP000053464"/>
    </source>
</evidence>
<dbReference type="InterPro" id="IPR013320">
    <property type="entry name" value="ConA-like_dom_sf"/>
</dbReference>
<evidence type="ECO:0000256" key="1">
    <source>
        <dbReference type="ARBA" id="ARBA00006865"/>
    </source>
</evidence>
<dbReference type="Gene3D" id="2.60.120.200">
    <property type="match status" value="1"/>
</dbReference>
<name>A0A0G9MWI0_9SPHN</name>
<dbReference type="InterPro" id="IPR000757">
    <property type="entry name" value="Beta-glucanase-like"/>
</dbReference>
<proteinExistence type="inferred from homology"/>
<dbReference type="EMBL" id="LBHB01000002">
    <property type="protein sequence ID" value="KLE34939.1"/>
    <property type="molecule type" value="Genomic_DNA"/>
</dbReference>
<comment type="similarity">
    <text evidence="1">Belongs to the glycosyl hydrolase 16 family.</text>
</comment>
<dbReference type="PROSITE" id="PS51762">
    <property type="entry name" value="GH16_2"/>
    <property type="match status" value="1"/>
</dbReference>
<dbReference type="PANTHER" id="PTHR10963">
    <property type="entry name" value="GLYCOSYL HYDROLASE-RELATED"/>
    <property type="match status" value="1"/>
</dbReference>
<accession>A0A0G9MWI0</accession>
<comment type="caution">
    <text evidence="3">The sequence shown here is derived from an EMBL/GenBank/DDBJ whole genome shotgun (WGS) entry which is preliminary data.</text>
</comment>
<organism evidence="3 4">
    <name type="scientific">Aurantiacibacter luteus</name>
    <dbReference type="NCBI Taxonomy" id="1581420"/>
    <lineage>
        <taxon>Bacteria</taxon>
        <taxon>Pseudomonadati</taxon>
        <taxon>Pseudomonadota</taxon>
        <taxon>Alphaproteobacteria</taxon>
        <taxon>Sphingomonadales</taxon>
        <taxon>Erythrobacteraceae</taxon>
        <taxon>Aurantiacibacter</taxon>
    </lineage>
</organism>
<evidence type="ECO:0000313" key="3">
    <source>
        <dbReference type="EMBL" id="KLE34939.1"/>
    </source>
</evidence>
<dbReference type="GO" id="GO:0005975">
    <property type="term" value="P:carbohydrate metabolic process"/>
    <property type="evidence" value="ECO:0007669"/>
    <property type="project" value="InterPro"/>
</dbReference>
<dbReference type="Proteomes" id="UP000053464">
    <property type="component" value="Unassembled WGS sequence"/>
</dbReference>
<dbReference type="PATRIC" id="fig|1581420.6.peg.2382"/>
<dbReference type="CDD" id="cd08023">
    <property type="entry name" value="GH16_laminarinase_like"/>
    <property type="match status" value="1"/>
</dbReference>
<dbReference type="STRING" id="1581420.AAW00_11650"/>
<dbReference type="SUPFAM" id="SSF49899">
    <property type="entry name" value="Concanavalin A-like lectins/glucanases"/>
    <property type="match status" value="1"/>
</dbReference>
<dbReference type="InterPro" id="IPR050546">
    <property type="entry name" value="Glycosyl_Hydrlase_16"/>
</dbReference>
<keyword evidence="4" id="KW-1185">Reference proteome</keyword>
<protein>
    <recommendedName>
        <fullName evidence="2">GH16 domain-containing protein</fullName>
    </recommendedName>
</protein>
<dbReference type="Pfam" id="PF00722">
    <property type="entry name" value="Glyco_hydro_16"/>
    <property type="match status" value="1"/>
</dbReference>
<dbReference type="GO" id="GO:0004553">
    <property type="term" value="F:hydrolase activity, hydrolyzing O-glycosyl compounds"/>
    <property type="evidence" value="ECO:0007669"/>
    <property type="project" value="InterPro"/>
</dbReference>
<dbReference type="PANTHER" id="PTHR10963:SF55">
    <property type="entry name" value="GLYCOSIDE HYDROLASE FAMILY 16 PROTEIN"/>
    <property type="match status" value="1"/>
</dbReference>
<reference evidence="3 4" key="1">
    <citation type="submission" date="2015-04" db="EMBL/GenBank/DDBJ databases">
        <title>The draft genome sequence of Erythrobacter luteus KA37.</title>
        <authorList>
            <person name="Zhuang L."/>
            <person name="Liu Y."/>
            <person name="Shao Z."/>
        </authorList>
    </citation>
    <scope>NUCLEOTIDE SEQUENCE [LARGE SCALE GENOMIC DNA]</scope>
    <source>
        <strain evidence="3 4">KA37</strain>
    </source>
</reference>
<feature type="domain" description="GH16" evidence="2">
    <location>
        <begin position="11"/>
        <end position="286"/>
    </location>
</feature>
<gene>
    <name evidence="3" type="ORF">AAW00_11650</name>
</gene>